<dbReference type="SFLD" id="SFLDG01067">
    <property type="entry name" value="SPASM/twitch_domain_containing"/>
    <property type="match status" value="1"/>
</dbReference>
<dbReference type="GO" id="GO:0003824">
    <property type="term" value="F:catalytic activity"/>
    <property type="evidence" value="ECO:0007669"/>
    <property type="project" value="InterPro"/>
</dbReference>
<dbReference type="Pfam" id="PF04055">
    <property type="entry name" value="Radical_SAM"/>
    <property type="match status" value="1"/>
</dbReference>
<dbReference type="PANTHER" id="PTHR43524">
    <property type="entry name" value="RADICAL SAM SUPERFAMILY PROTEIN"/>
    <property type="match status" value="1"/>
</dbReference>
<dbReference type="EMBL" id="JACRSR010000004">
    <property type="protein sequence ID" value="MBC8532031.1"/>
    <property type="molecule type" value="Genomic_DNA"/>
</dbReference>
<keyword evidence="2" id="KW-0479">Metal-binding</keyword>
<keyword evidence="7" id="KW-1185">Reference proteome</keyword>
<dbReference type="InterPro" id="IPR013785">
    <property type="entry name" value="Aldolase_TIM"/>
</dbReference>
<dbReference type="RefSeq" id="WP_249317003.1">
    <property type="nucleotide sequence ID" value="NZ_JACRSR010000004.1"/>
</dbReference>
<proteinExistence type="predicted"/>
<accession>A0A926D699</accession>
<feature type="domain" description="Radical SAM core" evidence="5">
    <location>
        <begin position="105"/>
        <end position="314"/>
    </location>
</feature>
<dbReference type="GO" id="GO:0046872">
    <property type="term" value="F:metal ion binding"/>
    <property type="evidence" value="ECO:0007669"/>
    <property type="project" value="UniProtKB-KW"/>
</dbReference>
<dbReference type="PROSITE" id="PS51918">
    <property type="entry name" value="RADICAL_SAM"/>
    <property type="match status" value="1"/>
</dbReference>
<evidence type="ECO:0000259" key="5">
    <source>
        <dbReference type="PROSITE" id="PS51918"/>
    </source>
</evidence>
<keyword evidence="4" id="KW-0411">Iron-sulfur</keyword>
<protein>
    <submittedName>
        <fullName evidence="6">Radical SAM protein</fullName>
    </submittedName>
</protein>
<keyword evidence="3" id="KW-0408">Iron</keyword>
<evidence type="ECO:0000313" key="6">
    <source>
        <dbReference type="EMBL" id="MBC8532031.1"/>
    </source>
</evidence>
<dbReference type="Gene3D" id="3.20.20.70">
    <property type="entry name" value="Aldolase class I"/>
    <property type="match status" value="1"/>
</dbReference>
<dbReference type="InterPro" id="IPR058240">
    <property type="entry name" value="rSAM_sf"/>
</dbReference>
<dbReference type="Proteomes" id="UP000623172">
    <property type="component" value="Unassembled WGS sequence"/>
</dbReference>
<evidence type="ECO:0000256" key="2">
    <source>
        <dbReference type="ARBA" id="ARBA00022723"/>
    </source>
</evidence>
<name>A0A926D699_9FIRM</name>
<dbReference type="AlphaFoldDB" id="A0A926D699"/>
<dbReference type="CDD" id="cd21128">
    <property type="entry name" value="SPASM_rSAM"/>
    <property type="match status" value="1"/>
</dbReference>
<evidence type="ECO:0000256" key="3">
    <source>
        <dbReference type="ARBA" id="ARBA00023004"/>
    </source>
</evidence>
<dbReference type="SFLD" id="SFLDS00029">
    <property type="entry name" value="Radical_SAM"/>
    <property type="match status" value="1"/>
</dbReference>
<reference evidence="6" key="1">
    <citation type="submission" date="2020-08" db="EMBL/GenBank/DDBJ databases">
        <title>Genome public.</title>
        <authorList>
            <person name="Liu C."/>
            <person name="Sun Q."/>
        </authorList>
    </citation>
    <scope>NUCLEOTIDE SEQUENCE</scope>
    <source>
        <strain evidence="6">NSJ-53</strain>
    </source>
</reference>
<dbReference type="GO" id="GO:0051536">
    <property type="term" value="F:iron-sulfur cluster binding"/>
    <property type="evidence" value="ECO:0007669"/>
    <property type="project" value="UniProtKB-KW"/>
</dbReference>
<organism evidence="6 7">
    <name type="scientific">Gehongia tenuis</name>
    <dbReference type="NCBI Taxonomy" id="2763655"/>
    <lineage>
        <taxon>Bacteria</taxon>
        <taxon>Bacillati</taxon>
        <taxon>Bacillota</taxon>
        <taxon>Clostridia</taxon>
        <taxon>Christensenellales</taxon>
        <taxon>Christensenellaceae</taxon>
        <taxon>Gehongia</taxon>
    </lineage>
</organism>
<evidence type="ECO:0000256" key="4">
    <source>
        <dbReference type="ARBA" id="ARBA00023014"/>
    </source>
</evidence>
<comment type="caution">
    <text evidence="6">The sequence shown here is derived from an EMBL/GenBank/DDBJ whole genome shotgun (WGS) entry which is preliminary data.</text>
</comment>
<evidence type="ECO:0000313" key="7">
    <source>
        <dbReference type="Proteomes" id="UP000623172"/>
    </source>
</evidence>
<dbReference type="SUPFAM" id="SSF102114">
    <property type="entry name" value="Radical SAM enzymes"/>
    <property type="match status" value="1"/>
</dbReference>
<dbReference type="PANTHER" id="PTHR43524:SF1">
    <property type="entry name" value="RADICAL SAM SUPERFAMILY PROTEIN"/>
    <property type="match status" value="1"/>
</dbReference>
<gene>
    <name evidence="6" type="ORF">H8696_09250</name>
</gene>
<sequence length="461" mass="52845">MKMKESAEKLMLDKAVDYVVKDPRARLPKLLNKVEMLDRKHLYQRTYDNLHRSFADPEDNWNRFLCDLASQSDPGILKKLLFNIVINSGMAGYPIQIAAKEKHRCNIPWAILMDPTSACNLRCTGCWAAEYGQQNNLSYEVMDRVIREGKELGVYIYIFSGGEPLVKKDLVLQLCENHPDCIFLAFTNGTLVDEKFADDLLRVGNFMLAFSIEGFEAETDMRRGKGTYQKVVAAMSLLKEKRIPFGFSTCYHAQNTQVVGSDEYIDLMVELGCRFGWYFTYMPVGSDAVPELMVSPEQRAYMYDRMQYFRKNKPIFALDFWNDGSYVGGCIAGGRSYLHINAAGDVEPCAFIHYSNVNINDCSLLDALKSPLFMAYREHQPFNDNHLRPCPLLDNPDMLVEMVRRSGAKSTDMVSPEDVEDLANKCRNAAKCWGTTADILWEDYLLQQEKRYSERFRTVIK</sequence>
<dbReference type="CDD" id="cd01335">
    <property type="entry name" value="Radical_SAM"/>
    <property type="match status" value="1"/>
</dbReference>
<keyword evidence="1" id="KW-0949">S-adenosyl-L-methionine</keyword>
<evidence type="ECO:0000256" key="1">
    <source>
        <dbReference type="ARBA" id="ARBA00022691"/>
    </source>
</evidence>
<dbReference type="InterPro" id="IPR007197">
    <property type="entry name" value="rSAM"/>
</dbReference>